<protein>
    <submittedName>
        <fullName evidence="1">Uncharacterized protein</fullName>
    </submittedName>
</protein>
<comment type="caution">
    <text evidence="1">The sequence shown here is derived from an EMBL/GenBank/DDBJ whole genome shotgun (WGS) entry which is preliminary data.</text>
</comment>
<dbReference type="AlphaFoldDB" id="A0A834WJ38"/>
<evidence type="ECO:0000313" key="2">
    <source>
        <dbReference type="Proteomes" id="UP000634136"/>
    </source>
</evidence>
<accession>A0A834WJ38</accession>
<proteinExistence type="predicted"/>
<dbReference type="EMBL" id="JAAIUW010000007">
    <property type="protein sequence ID" value="KAF7824990.1"/>
    <property type="molecule type" value="Genomic_DNA"/>
</dbReference>
<name>A0A834WJ38_9FABA</name>
<keyword evidence="2" id="KW-1185">Reference proteome</keyword>
<evidence type="ECO:0000313" key="1">
    <source>
        <dbReference type="EMBL" id="KAF7824990.1"/>
    </source>
</evidence>
<dbReference type="Proteomes" id="UP000634136">
    <property type="component" value="Unassembled WGS sequence"/>
</dbReference>
<organism evidence="1 2">
    <name type="scientific">Senna tora</name>
    <dbReference type="NCBI Taxonomy" id="362788"/>
    <lineage>
        <taxon>Eukaryota</taxon>
        <taxon>Viridiplantae</taxon>
        <taxon>Streptophyta</taxon>
        <taxon>Embryophyta</taxon>
        <taxon>Tracheophyta</taxon>
        <taxon>Spermatophyta</taxon>
        <taxon>Magnoliopsida</taxon>
        <taxon>eudicotyledons</taxon>
        <taxon>Gunneridae</taxon>
        <taxon>Pentapetalae</taxon>
        <taxon>rosids</taxon>
        <taxon>fabids</taxon>
        <taxon>Fabales</taxon>
        <taxon>Fabaceae</taxon>
        <taxon>Caesalpinioideae</taxon>
        <taxon>Cassia clade</taxon>
        <taxon>Senna</taxon>
    </lineage>
</organism>
<sequence>MKWSIERERARHRICGKEHAEGREDEKIVVKKKITC</sequence>
<reference evidence="1" key="1">
    <citation type="submission" date="2020-09" db="EMBL/GenBank/DDBJ databases">
        <title>Genome-Enabled Discovery of Anthraquinone Biosynthesis in Senna tora.</title>
        <authorList>
            <person name="Kang S.-H."/>
            <person name="Pandey R.P."/>
            <person name="Lee C.-M."/>
            <person name="Sim J.-S."/>
            <person name="Jeong J.-T."/>
            <person name="Choi B.-S."/>
            <person name="Jung M."/>
            <person name="Ginzburg D."/>
            <person name="Zhao K."/>
            <person name="Won S.Y."/>
            <person name="Oh T.-J."/>
            <person name="Yu Y."/>
            <person name="Kim N.-H."/>
            <person name="Lee O.R."/>
            <person name="Lee T.-H."/>
            <person name="Bashyal P."/>
            <person name="Kim T.-S."/>
            <person name="Lee W.-H."/>
            <person name="Kawkins C."/>
            <person name="Kim C.-K."/>
            <person name="Kim J.S."/>
            <person name="Ahn B.O."/>
            <person name="Rhee S.Y."/>
            <person name="Sohng J.K."/>
        </authorList>
    </citation>
    <scope>NUCLEOTIDE SEQUENCE</scope>
    <source>
        <tissue evidence="1">Leaf</tissue>
    </source>
</reference>
<gene>
    <name evidence="1" type="ORF">G2W53_023134</name>
</gene>